<protein>
    <submittedName>
        <fullName evidence="7">Putative low-specificity L-threonine aldolase 2</fullName>
    </submittedName>
</protein>
<organism evidence="7 8">
    <name type="scientific">Portunus trituberculatus</name>
    <name type="common">Swimming crab</name>
    <name type="synonym">Neptunus trituberculatus</name>
    <dbReference type="NCBI Taxonomy" id="210409"/>
    <lineage>
        <taxon>Eukaryota</taxon>
        <taxon>Metazoa</taxon>
        <taxon>Ecdysozoa</taxon>
        <taxon>Arthropoda</taxon>
        <taxon>Crustacea</taxon>
        <taxon>Multicrustacea</taxon>
        <taxon>Malacostraca</taxon>
        <taxon>Eumalacostraca</taxon>
        <taxon>Eucarida</taxon>
        <taxon>Decapoda</taxon>
        <taxon>Pleocyemata</taxon>
        <taxon>Brachyura</taxon>
        <taxon>Eubrachyura</taxon>
        <taxon>Portunoidea</taxon>
        <taxon>Portunidae</taxon>
        <taxon>Portuninae</taxon>
        <taxon>Portunus</taxon>
    </lineage>
</organism>
<keyword evidence="3" id="KW-0663">Pyridoxal phosphate</keyword>
<feature type="compositionally biased region" description="Acidic residues" evidence="5">
    <location>
        <begin position="56"/>
        <end position="67"/>
    </location>
</feature>
<name>A0A5B7DE63_PORTR</name>
<dbReference type="EMBL" id="VSRR010000775">
    <property type="protein sequence ID" value="MPC19507.1"/>
    <property type="molecule type" value="Genomic_DNA"/>
</dbReference>
<dbReference type="Proteomes" id="UP000324222">
    <property type="component" value="Unassembled WGS sequence"/>
</dbReference>
<evidence type="ECO:0000256" key="3">
    <source>
        <dbReference type="ARBA" id="ARBA00022898"/>
    </source>
</evidence>
<evidence type="ECO:0000256" key="5">
    <source>
        <dbReference type="SAM" id="MobiDB-lite"/>
    </source>
</evidence>
<evidence type="ECO:0000256" key="2">
    <source>
        <dbReference type="ARBA" id="ARBA00006966"/>
    </source>
</evidence>
<evidence type="ECO:0000256" key="4">
    <source>
        <dbReference type="ARBA" id="ARBA00023239"/>
    </source>
</evidence>
<accession>A0A5B7DE63</accession>
<dbReference type="GO" id="GO:0006545">
    <property type="term" value="P:glycine biosynthetic process"/>
    <property type="evidence" value="ECO:0007669"/>
    <property type="project" value="TreeGrafter"/>
</dbReference>
<feature type="domain" description="Aromatic amino acid beta-eliminating lyase/threonine aldolase" evidence="6">
    <location>
        <begin position="100"/>
        <end position="227"/>
    </location>
</feature>
<evidence type="ECO:0000313" key="8">
    <source>
        <dbReference type="Proteomes" id="UP000324222"/>
    </source>
</evidence>
<dbReference type="Pfam" id="PF01212">
    <property type="entry name" value="Beta_elim_lyase"/>
    <property type="match status" value="1"/>
</dbReference>
<dbReference type="InterPro" id="IPR015421">
    <property type="entry name" value="PyrdxlP-dep_Trfase_major"/>
</dbReference>
<feature type="region of interest" description="Disordered" evidence="5">
    <location>
        <begin position="47"/>
        <end position="71"/>
    </location>
</feature>
<comment type="caution">
    <text evidence="7">The sequence shown here is derived from an EMBL/GenBank/DDBJ whole genome shotgun (WGS) entry which is preliminary data.</text>
</comment>
<dbReference type="PANTHER" id="PTHR48097">
    <property type="entry name" value="L-THREONINE ALDOLASE-RELATED"/>
    <property type="match status" value="1"/>
</dbReference>
<reference evidence="7 8" key="1">
    <citation type="submission" date="2019-05" db="EMBL/GenBank/DDBJ databases">
        <title>Another draft genome of Portunus trituberculatus and its Hox gene families provides insights of decapod evolution.</title>
        <authorList>
            <person name="Jeong J.-H."/>
            <person name="Song I."/>
            <person name="Kim S."/>
            <person name="Choi T."/>
            <person name="Kim D."/>
            <person name="Ryu S."/>
            <person name="Kim W."/>
        </authorList>
    </citation>
    <scope>NUCLEOTIDE SEQUENCE [LARGE SCALE GENOMIC DNA]</scope>
    <source>
        <tissue evidence="7">Muscle</tissue>
    </source>
</reference>
<proteinExistence type="inferred from homology"/>
<comment type="cofactor">
    <cofactor evidence="1">
        <name>pyridoxal 5'-phosphate</name>
        <dbReference type="ChEBI" id="CHEBI:597326"/>
    </cofactor>
</comment>
<dbReference type="InterPro" id="IPR015422">
    <property type="entry name" value="PyrdxlP-dep_Trfase_small"/>
</dbReference>
<gene>
    <name evidence="7" type="primary">THA2</name>
    <name evidence="7" type="ORF">E2C01_012422</name>
</gene>
<dbReference type="InterPro" id="IPR015424">
    <property type="entry name" value="PyrdxlP-dep_Trfase"/>
</dbReference>
<dbReference type="FunFam" id="3.90.1150.10:FF:000041">
    <property type="entry name" value="Low-specificity L-threonine aldolase"/>
    <property type="match status" value="1"/>
</dbReference>
<dbReference type="OrthoDB" id="10261951at2759"/>
<dbReference type="InterPro" id="IPR001597">
    <property type="entry name" value="ArAA_b-elim_lyase/Thr_aldolase"/>
</dbReference>
<dbReference type="PANTHER" id="PTHR48097:SF9">
    <property type="entry name" value="L-THREONINE ALDOLASE"/>
    <property type="match status" value="1"/>
</dbReference>
<dbReference type="SUPFAM" id="SSF53383">
    <property type="entry name" value="PLP-dependent transferases"/>
    <property type="match status" value="1"/>
</dbReference>
<dbReference type="Gene3D" id="3.90.1150.10">
    <property type="entry name" value="Aspartate Aminotransferase, domain 1"/>
    <property type="match status" value="1"/>
</dbReference>
<feature type="region of interest" description="Disordered" evidence="5">
    <location>
        <begin position="1"/>
        <end position="21"/>
    </location>
</feature>
<dbReference type="GO" id="GO:0008732">
    <property type="term" value="F:L-allo-threonine aldolase activity"/>
    <property type="evidence" value="ECO:0007669"/>
    <property type="project" value="TreeGrafter"/>
</dbReference>
<keyword evidence="8" id="KW-1185">Reference proteome</keyword>
<keyword evidence="4" id="KW-0456">Lyase</keyword>
<dbReference type="GO" id="GO:0006567">
    <property type="term" value="P:L-threonine catabolic process"/>
    <property type="evidence" value="ECO:0007669"/>
    <property type="project" value="TreeGrafter"/>
</dbReference>
<evidence type="ECO:0000256" key="1">
    <source>
        <dbReference type="ARBA" id="ARBA00001933"/>
    </source>
</evidence>
<sequence>MEVTEEQIGRNVEETEAEDGGEITLATINTNYLKGPITVTSFKPQSAVISKTEEGKGEDEGEEEEAGGELIEKKCFNDEYEEGLENQDQDNDDDDHKKSKLGLSLHCDGARLMNAAVALGTSPARLVQACDSATLCLNKGLGAPMGSVIAGTRDFITRAQKMRKIMGGGLHQAGMMAAAGLWALDHRVPKLSADHTNARAIAQCVQEEHSSAITVDLKSVQTNIVLLHCDNIRVDAKKLCQRLSSVTDREAHELGEQVVVMMMPLTDTCVRFMTHCDVRKDEVKTVIKKLRYVIQEYDNMITEEVKTITDMK</sequence>
<dbReference type="GO" id="GO:0005829">
    <property type="term" value="C:cytosol"/>
    <property type="evidence" value="ECO:0007669"/>
    <property type="project" value="TreeGrafter"/>
</dbReference>
<evidence type="ECO:0000259" key="6">
    <source>
        <dbReference type="Pfam" id="PF01212"/>
    </source>
</evidence>
<dbReference type="AlphaFoldDB" id="A0A5B7DE63"/>
<evidence type="ECO:0000313" key="7">
    <source>
        <dbReference type="EMBL" id="MPC19507.1"/>
    </source>
</evidence>
<dbReference type="Gene3D" id="3.40.640.10">
    <property type="entry name" value="Type I PLP-dependent aspartate aminotransferase-like (Major domain)"/>
    <property type="match status" value="1"/>
</dbReference>
<comment type="similarity">
    <text evidence="2">Belongs to the threonine aldolase family.</text>
</comment>